<dbReference type="EMBL" id="LZMT01000021">
    <property type="protein sequence ID" value="OBX64013.1"/>
    <property type="molecule type" value="Genomic_DNA"/>
</dbReference>
<accession>A0AA91J9U0</accession>
<name>A0AA91J9U0_FAUOS</name>
<evidence type="ECO:0000313" key="1">
    <source>
        <dbReference type="EMBL" id="OBX64013.1"/>
    </source>
</evidence>
<sequence>MALEQVTGSHQLILVDLGLGTLELLAQPLPDFTPDHLIDLAFKGGYPLGMIAVVMGVLDHLAFIGTQRMAGNDVACVQVADVELAAGLQNAHPGLLPGHGHRVLVGLPGDQAGLVGPTCLVGHRLHASW</sequence>
<dbReference type="AlphaFoldDB" id="A0AA91J9U0"/>
<proteinExistence type="predicted"/>
<gene>
    <name evidence="1" type="ORF">A9299_10375</name>
</gene>
<organism evidence="1">
    <name type="scientific">Faucicola osloensis</name>
    <name type="common">Moraxella osloensis</name>
    <dbReference type="NCBI Taxonomy" id="34062"/>
    <lineage>
        <taxon>Bacteria</taxon>
        <taxon>Pseudomonadati</taxon>
        <taxon>Pseudomonadota</taxon>
        <taxon>Gammaproteobacteria</taxon>
        <taxon>Moraxellales</taxon>
        <taxon>Moraxellaceae</taxon>
        <taxon>Faucicola</taxon>
    </lineage>
</organism>
<reference evidence="1" key="1">
    <citation type="submission" date="2016-06" db="EMBL/GenBank/DDBJ databases">
        <title>Draft genome of Moraxella osloensis CCUG 67237.</title>
        <authorList>
            <person name="Salva-Serra F."/>
            <person name="Engstrom-Jakobsson H."/>
            <person name="Thorell K."/>
            <person name="Gonzales-Siles L."/>
            <person name="Karlsson R."/>
            <person name="Boulund F."/>
            <person name="Engstrand L."/>
            <person name="Kristiansson E."/>
            <person name="Moore E."/>
        </authorList>
    </citation>
    <scope>NUCLEOTIDE SEQUENCE [LARGE SCALE GENOMIC DNA]</scope>
    <source>
        <strain evidence="1">CCUG 67237</strain>
    </source>
</reference>
<protein>
    <submittedName>
        <fullName evidence="1">Uncharacterized protein</fullName>
    </submittedName>
</protein>
<comment type="caution">
    <text evidence="1">The sequence shown here is derived from an EMBL/GenBank/DDBJ whole genome shotgun (WGS) entry which is preliminary data.</text>
</comment>